<evidence type="ECO:0000313" key="1">
    <source>
        <dbReference type="Ensembl" id="ENSACDP00005007652.1"/>
    </source>
</evidence>
<name>A0A8B9DJA9_ANSCY</name>
<dbReference type="InterPro" id="IPR009072">
    <property type="entry name" value="Histone-fold"/>
</dbReference>
<accession>A0A8B9DJA9</accession>
<protein>
    <submittedName>
        <fullName evidence="1">Uncharacterized protein</fullName>
    </submittedName>
</protein>
<proteinExistence type="predicted"/>
<dbReference type="Proteomes" id="UP000694521">
    <property type="component" value="Unplaced"/>
</dbReference>
<dbReference type="GO" id="GO:0046982">
    <property type="term" value="F:protein heterodimerization activity"/>
    <property type="evidence" value="ECO:0007669"/>
    <property type="project" value="InterPro"/>
</dbReference>
<dbReference type="Gene3D" id="1.10.20.10">
    <property type="entry name" value="Histone, subunit A"/>
    <property type="match status" value="1"/>
</dbReference>
<evidence type="ECO:0000313" key="2">
    <source>
        <dbReference type="Proteomes" id="UP000694521"/>
    </source>
</evidence>
<organism evidence="1 2">
    <name type="scientific">Anser cygnoides</name>
    <name type="common">Swan goose</name>
    <dbReference type="NCBI Taxonomy" id="8845"/>
    <lineage>
        <taxon>Eukaryota</taxon>
        <taxon>Metazoa</taxon>
        <taxon>Chordata</taxon>
        <taxon>Craniata</taxon>
        <taxon>Vertebrata</taxon>
        <taxon>Euteleostomi</taxon>
        <taxon>Archelosauria</taxon>
        <taxon>Archosauria</taxon>
        <taxon>Dinosauria</taxon>
        <taxon>Saurischia</taxon>
        <taxon>Theropoda</taxon>
        <taxon>Coelurosauria</taxon>
        <taxon>Aves</taxon>
        <taxon>Neognathae</taxon>
        <taxon>Galloanserae</taxon>
        <taxon>Anseriformes</taxon>
        <taxon>Anatidae</taxon>
        <taxon>Anserinae</taxon>
        <taxon>Anser</taxon>
    </lineage>
</organism>
<dbReference type="AlphaFoldDB" id="A0A8B9DJA9"/>
<dbReference type="Ensembl" id="ENSACDT00005009219.1">
    <property type="protein sequence ID" value="ENSACDP00005007652.1"/>
    <property type="gene ID" value="ENSACDG00005005620.1"/>
</dbReference>
<sequence length="77" mass="8677">MSGYDEGDMGLGEEGVKHHGGLLRYLLAAHGGMKWVLGPVYKEMCAVLKAFLENMVQDIRRMLEYSDRKTGIKPHIK</sequence>
<keyword evidence="2" id="KW-1185">Reference proteome</keyword>
<reference evidence="1" key="1">
    <citation type="submission" date="2025-08" db="UniProtKB">
        <authorList>
            <consortium name="Ensembl"/>
        </authorList>
    </citation>
    <scope>IDENTIFICATION</scope>
</reference>
<reference evidence="1" key="2">
    <citation type="submission" date="2025-09" db="UniProtKB">
        <authorList>
            <consortium name="Ensembl"/>
        </authorList>
    </citation>
    <scope>IDENTIFICATION</scope>
</reference>